<organism evidence="2 3">
    <name type="scientific">Dendrobium chrysotoxum</name>
    <name type="common">Orchid</name>
    <dbReference type="NCBI Taxonomy" id="161865"/>
    <lineage>
        <taxon>Eukaryota</taxon>
        <taxon>Viridiplantae</taxon>
        <taxon>Streptophyta</taxon>
        <taxon>Embryophyta</taxon>
        <taxon>Tracheophyta</taxon>
        <taxon>Spermatophyta</taxon>
        <taxon>Magnoliopsida</taxon>
        <taxon>Liliopsida</taxon>
        <taxon>Asparagales</taxon>
        <taxon>Orchidaceae</taxon>
        <taxon>Epidendroideae</taxon>
        <taxon>Malaxideae</taxon>
        <taxon>Dendrobiinae</taxon>
        <taxon>Dendrobium</taxon>
    </lineage>
</organism>
<proteinExistence type="predicted"/>
<evidence type="ECO:0000313" key="3">
    <source>
        <dbReference type="Proteomes" id="UP000775213"/>
    </source>
</evidence>
<dbReference type="Proteomes" id="UP000775213">
    <property type="component" value="Unassembled WGS sequence"/>
</dbReference>
<dbReference type="EMBL" id="JAGFBR010000019">
    <property type="protein sequence ID" value="KAH0448857.1"/>
    <property type="molecule type" value="Genomic_DNA"/>
</dbReference>
<name>A0AAV7FYC0_DENCH</name>
<gene>
    <name evidence="2" type="ORF">IEQ34_022657</name>
</gene>
<keyword evidence="3" id="KW-1185">Reference proteome</keyword>
<evidence type="ECO:0000256" key="1">
    <source>
        <dbReference type="SAM" id="MobiDB-lite"/>
    </source>
</evidence>
<sequence length="213" mass="23804">MGDHTSTKIPPAKGDCPAVQSEGLKKSPKKKFHFPNDLVIKVPEKFADACSSPPVYLTVYEFNFSAGLRFPPPPKLIDILTTCGVSLSQLSYRAMSIVMGSIMFFRDCGAVVIEEFKKSVAFKMIIKDQIQKARNQIYDVEVKDLELECIEECFIRDFLKGVHLVHRKTGAEIEGLRPSQASGDSSSDFDGDEVESELKKAFFLEDEDDVDIL</sequence>
<dbReference type="AlphaFoldDB" id="A0AAV7FYC0"/>
<feature type="region of interest" description="Disordered" evidence="1">
    <location>
        <begin position="1"/>
        <end position="29"/>
    </location>
</feature>
<protein>
    <submittedName>
        <fullName evidence="2">Uncharacterized protein</fullName>
    </submittedName>
</protein>
<reference evidence="2 3" key="1">
    <citation type="journal article" date="2021" name="Hortic Res">
        <title>Chromosome-scale assembly of the Dendrobium chrysotoxum genome enhances the understanding of orchid evolution.</title>
        <authorList>
            <person name="Zhang Y."/>
            <person name="Zhang G.Q."/>
            <person name="Zhang D."/>
            <person name="Liu X.D."/>
            <person name="Xu X.Y."/>
            <person name="Sun W.H."/>
            <person name="Yu X."/>
            <person name="Zhu X."/>
            <person name="Wang Z.W."/>
            <person name="Zhao X."/>
            <person name="Zhong W.Y."/>
            <person name="Chen H."/>
            <person name="Yin W.L."/>
            <person name="Huang T."/>
            <person name="Niu S.C."/>
            <person name="Liu Z.J."/>
        </authorList>
    </citation>
    <scope>NUCLEOTIDE SEQUENCE [LARGE SCALE GENOMIC DNA]</scope>
    <source>
        <strain evidence="2">Lindl</strain>
    </source>
</reference>
<comment type="caution">
    <text evidence="2">The sequence shown here is derived from an EMBL/GenBank/DDBJ whole genome shotgun (WGS) entry which is preliminary data.</text>
</comment>
<accession>A0AAV7FYC0</accession>
<evidence type="ECO:0000313" key="2">
    <source>
        <dbReference type="EMBL" id="KAH0448857.1"/>
    </source>
</evidence>